<feature type="domain" description="RNA polymerase sigma-70 region 2" evidence="5">
    <location>
        <begin position="27"/>
        <end position="94"/>
    </location>
</feature>
<reference evidence="8" key="1">
    <citation type="submission" date="2017-01" db="EMBL/GenBank/DDBJ databases">
        <authorList>
            <person name="Varghese N."/>
            <person name="Submissions S."/>
        </authorList>
    </citation>
    <scope>NUCLEOTIDE SEQUENCE [LARGE SCALE GENOMIC DNA]</scope>
    <source>
        <strain evidence="8">DSM 21054</strain>
    </source>
</reference>
<dbReference type="GO" id="GO:0003677">
    <property type="term" value="F:DNA binding"/>
    <property type="evidence" value="ECO:0007669"/>
    <property type="project" value="InterPro"/>
</dbReference>
<dbReference type="Gene3D" id="1.10.1740.10">
    <property type="match status" value="1"/>
</dbReference>
<dbReference type="InterPro" id="IPR013325">
    <property type="entry name" value="RNA_pol_sigma_r2"/>
</dbReference>
<sequence length="189" mass="22216">MFTKQTNNEQELLHQLALDNEAAFTEIYHQYWRLLFSVAANKLGSAVDAEEMVQEVFADLWRRRRELRIDISLKSYLAAAVKFQVYTFMSKKHRQEQHHAAYAQPDIQTITPEEELHSKQLLQQLYDITLQLPDKCRLVYQLSREEGYSNKEIAEKLSISEKTVESQMTKALKRLRGGFKLLFTYLLSL</sequence>
<name>A0A173MC15_9BACT</name>
<keyword evidence="2" id="KW-0805">Transcription regulation</keyword>
<dbReference type="GO" id="GO:0016987">
    <property type="term" value="F:sigma factor activity"/>
    <property type="evidence" value="ECO:0007669"/>
    <property type="project" value="UniProtKB-KW"/>
</dbReference>
<dbReference type="GO" id="GO:0006352">
    <property type="term" value="P:DNA-templated transcription initiation"/>
    <property type="evidence" value="ECO:0007669"/>
    <property type="project" value="InterPro"/>
</dbReference>
<dbReference type="NCBIfam" id="TIGR02937">
    <property type="entry name" value="sigma70-ECF"/>
    <property type="match status" value="1"/>
</dbReference>
<protein>
    <submittedName>
        <fullName evidence="7">RNA polymerase sigma-70 factor, ECF subfamily</fullName>
    </submittedName>
</protein>
<dbReference type="InterPro" id="IPR007627">
    <property type="entry name" value="RNA_pol_sigma70_r2"/>
</dbReference>
<comment type="similarity">
    <text evidence="1">Belongs to the sigma-70 factor family. ECF subfamily.</text>
</comment>
<evidence type="ECO:0000313" key="8">
    <source>
        <dbReference type="Proteomes" id="UP000186917"/>
    </source>
</evidence>
<accession>A0A173MC15</accession>
<dbReference type="InterPro" id="IPR014284">
    <property type="entry name" value="RNA_pol_sigma-70_dom"/>
</dbReference>
<organism evidence="7 8">
    <name type="scientific">Filimonas lacunae</name>
    <dbReference type="NCBI Taxonomy" id="477680"/>
    <lineage>
        <taxon>Bacteria</taxon>
        <taxon>Pseudomonadati</taxon>
        <taxon>Bacteroidota</taxon>
        <taxon>Chitinophagia</taxon>
        <taxon>Chitinophagales</taxon>
        <taxon>Chitinophagaceae</taxon>
        <taxon>Filimonas</taxon>
    </lineage>
</organism>
<keyword evidence="8" id="KW-1185">Reference proteome</keyword>
<dbReference type="PANTHER" id="PTHR43133:SF46">
    <property type="entry name" value="RNA POLYMERASE SIGMA-70 FACTOR ECF SUBFAMILY"/>
    <property type="match status" value="1"/>
</dbReference>
<dbReference type="InterPro" id="IPR039425">
    <property type="entry name" value="RNA_pol_sigma-70-like"/>
</dbReference>
<dbReference type="Proteomes" id="UP000186917">
    <property type="component" value="Unassembled WGS sequence"/>
</dbReference>
<dbReference type="InterPro" id="IPR013249">
    <property type="entry name" value="RNA_pol_sigma70_r4_t2"/>
</dbReference>
<dbReference type="Pfam" id="PF04542">
    <property type="entry name" value="Sigma70_r2"/>
    <property type="match status" value="1"/>
</dbReference>
<dbReference type="STRING" id="477680.SAMN05421788_11555"/>
<keyword evidence="4" id="KW-0804">Transcription</keyword>
<dbReference type="InterPro" id="IPR013324">
    <property type="entry name" value="RNA_pol_sigma_r3/r4-like"/>
</dbReference>
<dbReference type="SUPFAM" id="SSF88659">
    <property type="entry name" value="Sigma3 and sigma4 domains of RNA polymerase sigma factors"/>
    <property type="match status" value="1"/>
</dbReference>
<dbReference type="Pfam" id="PF08281">
    <property type="entry name" value="Sigma70_r4_2"/>
    <property type="match status" value="1"/>
</dbReference>
<evidence type="ECO:0000256" key="1">
    <source>
        <dbReference type="ARBA" id="ARBA00010641"/>
    </source>
</evidence>
<evidence type="ECO:0000256" key="3">
    <source>
        <dbReference type="ARBA" id="ARBA00023082"/>
    </source>
</evidence>
<gene>
    <name evidence="7" type="ORF">SAMN05421788_11555</name>
</gene>
<dbReference type="KEGG" id="fln:FLA_1109"/>
<dbReference type="EMBL" id="FTOR01000015">
    <property type="protein sequence ID" value="SIT34229.1"/>
    <property type="molecule type" value="Genomic_DNA"/>
</dbReference>
<dbReference type="Gene3D" id="1.10.10.10">
    <property type="entry name" value="Winged helix-like DNA-binding domain superfamily/Winged helix DNA-binding domain"/>
    <property type="match status" value="1"/>
</dbReference>
<evidence type="ECO:0000259" key="6">
    <source>
        <dbReference type="Pfam" id="PF08281"/>
    </source>
</evidence>
<feature type="domain" description="RNA polymerase sigma factor 70 region 4 type 2" evidence="6">
    <location>
        <begin position="123"/>
        <end position="175"/>
    </location>
</feature>
<dbReference type="InterPro" id="IPR036388">
    <property type="entry name" value="WH-like_DNA-bd_sf"/>
</dbReference>
<dbReference type="AlphaFoldDB" id="A0A173MC15"/>
<evidence type="ECO:0000256" key="2">
    <source>
        <dbReference type="ARBA" id="ARBA00023015"/>
    </source>
</evidence>
<dbReference type="SUPFAM" id="SSF88946">
    <property type="entry name" value="Sigma2 domain of RNA polymerase sigma factors"/>
    <property type="match status" value="1"/>
</dbReference>
<dbReference type="RefSeq" id="WP_076382622.1">
    <property type="nucleotide sequence ID" value="NZ_AP017422.1"/>
</dbReference>
<evidence type="ECO:0000313" key="7">
    <source>
        <dbReference type="EMBL" id="SIT34229.1"/>
    </source>
</evidence>
<keyword evidence="3" id="KW-0731">Sigma factor</keyword>
<dbReference type="InterPro" id="IPR014327">
    <property type="entry name" value="RNA_pol_sigma70_bacteroid"/>
</dbReference>
<evidence type="ECO:0000259" key="5">
    <source>
        <dbReference type="Pfam" id="PF04542"/>
    </source>
</evidence>
<dbReference type="PANTHER" id="PTHR43133">
    <property type="entry name" value="RNA POLYMERASE ECF-TYPE SIGMA FACTO"/>
    <property type="match status" value="1"/>
</dbReference>
<dbReference type="NCBIfam" id="TIGR02985">
    <property type="entry name" value="Sig70_bacteroi1"/>
    <property type="match status" value="1"/>
</dbReference>
<evidence type="ECO:0000256" key="4">
    <source>
        <dbReference type="ARBA" id="ARBA00023163"/>
    </source>
</evidence>
<proteinExistence type="inferred from homology"/>